<protein>
    <recommendedName>
        <fullName evidence="2">BZIP domain-containing protein</fullName>
    </recommendedName>
</protein>
<proteinExistence type="predicted"/>
<evidence type="ECO:0000256" key="1">
    <source>
        <dbReference type="SAM" id="MobiDB-lite"/>
    </source>
</evidence>
<dbReference type="GO" id="GO:0003700">
    <property type="term" value="F:DNA-binding transcription factor activity"/>
    <property type="evidence" value="ECO:0007669"/>
    <property type="project" value="InterPro"/>
</dbReference>
<feature type="region of interest" description="Disordered" evidence="1">
    <location>
        <begin position="29"/>
        <end position="78"/>
    </location>
</feature>
<accession>A0A9W8IPE8</accession>
<name>A0A9W8IPE8_9FUNG</name>
<keyword evidence="4" id="KW-1185">Reference proteome</keyword>
<dbReference type="InterPro" id="IPR046347">
    <property type="entry name" value="bZIP_sf"/>
</dbReference>
<reference evidence="3" key="1">
    <citation type="submission" date="2022-07" db="EMBL/GenBank/DDBJ databases">
        <title>Phylogenomic reconstructions and comparative analyses of Kickxellomycotina fungi.</title>
        <authorList>
            <person name="Reynolds N.K."/>
            <person name="Stajich J.E."/>
            <person name="Barry K."/>
            <person name="Grigoriev I.V."/>
            <person name="Crous P."/>
            <person name="Smith M.E."/>
        </authorList>
    </citation>
    <scope>NUCLEOTIDE SEQUENCE</scope>
    <source>
        <strain evidence="3">RSA 476</strain>
    </source>
</reference>
<feature type="domain" description="BZIP" evidence="2">
    <location>
        <begin position="51"/>
        <end position="108"/>
    </location>
</feature>
<dbReference type="SUPFAM" id="SSF57959">
    <property type="entry name" value="Leucine zipper domain"/>
    <property type="match status" value="1"/>
</dbReference>
<dbReference type="PROSITE" id="PS00036">
    <property type="entry name" value="BZIP_BASIC"/>
    <property type="match status" value="1"/>
</dbReference>
<sequence length="142" mass="16316">MDRVLAGDSEPPSASCDEYDDNVLSAEEVDNIVELPTPPPATIQRRVRHRAPESEQRRTQNRNAAARHRQRQQQRMEELMRRESILKQRVSELEIEVEVLRRGRAGLKLPERDPFTATILEMLGDVGNLRANQPAPNQQEDE</sequence>
<feature type="region of interest" description="Disordered" evidence="1">
    <location>
        <begin position="1"/>
        <end position="20"/>
    </location>
</feature>
<dbReference type="Pfam" id="PF00170">
    <property type="entry name" value="bZIP_1"/>
    <property type="match status" value="1"/>
</dbReference>
<dbReference type="EMBL" id="JANBUY010000097">
    <property type="protein sequence ID" value="KAJ2864157.1"/>
    <property type="molecule type" value="Genomic_DNA"/>
</dbReference>
<dbReference type="Gene3D" id="1.20.5.170">
    <property type="match status" value="1"/>
</dbReference>
<evidence type="ECO:0000259" key="2">
    <source>
        <dbReference type="PROSITE" id="PS50217"/>
    </source>
</evidence>
<organism evidence="3 4">
    <name type="scientific">Coemansia aciculifera</name>
    <dbReference type="NCBI Taxonomy" id="417176"/>
    <lineage>
        <taxon>Eukaryota</taxon>
        <taxon>Fungi</taxon>
        <taxon>Fungi incertae sedis</taxon>
        <taxon>Zoopagomycota</taxon>
        <taxon>Kickxellomycotina</taxon>
        <taxon>Kickxellomycetes</taxon>
        <taxon>Kickxellales</taxon>
        <taxon>Kickxellaceae</taxon>
        <taxon>Coemansia</taxon>
    </lineage>
</organism>
<dbReference type="PROSITE" id="PS50217">
    <property type="entry name" value="BZIP"/>
    <property type="match status" value="1"/>
</dbReference>
<gene>
    <name evidence="3" type="ORF">GGH94_003105</name>
</gene>
<evidence type="ECO:0000313" key="4">
    <source>
        <dbReference type="Proteomes" id="UP001140074"/>
    </source>
</evidence>
<dbReference type="Proteomes" id="UP001140074">
    <property type="component" value="Unassembled WGS sequence"/>
</dbReference>
<dbReference type="SMART" id="SM00338">
    <property type="entry name" value="BRLZ"/>
    <property type="match status" value="1"/>
</dbReference>
<dbReference type="AlphaFoldDB" id="A0A9W8IPE8"/>
<evidence type="ECO:0000313" key="3">
    <source>
        <dbReference type="EMBL" id="KAJ2864157.1"/>
    </source>
</evidence>
<comment type="caution">
    <text evidence="3">The sequence shown here is derived from an EMBL/GenBank/DDBJ whole genome shotgun (WGS) entry which is preliminary data.</text>
</comment>
<dbReference type="InterPro" id="IPR004827">
    <property type="entry name" value="bZIP"/>
</dbReference>